<dbReference type="InterPro" id="IPR000944">
    <property type="entry name" value="Tscrpt_reg_Rrf2"/>
</dbReference>
<name>A0A9D7SVM9_9BACT</name>
<gene>
    <name evidence="1" type="ORF">IPP15_04915</name>
</gene>
<dbReference type="Pfam" id="PF02082">
    <property type="entry name" value="Rrf2"/>
    <property type="match status" value="1"/>
</dbReference>
<dbReference type="GO" id="GO:0005829">
    <property type="term" value="C:cytosol"/>
    <property type="evidence" value="ECO:0007669"/>
    <property type="project" value="TreeGrafter"/>
</dbReference>
<dbReference type="InterPro" id="IPR036390">
    <property type="entry name" value="WH_DNA-bd_sf"/>
</dbReference>
<sequence>MFSKTCEYGIKAMIFVAQKSKDGSRVGIKEIAKGTDAPEHFIAKIMQELSRKKLVHSIKGPNGGFYFDKSDLKTSLADIVKALDGNAIYTDCALGLKTCNAKKPCPVHHQFQDIKKNLIKMIEENTIGDFNAKLDSGKFFLVN</sequence>
<dbReference type="PANTHER" id="PTHR33221:SF15">
    <property type="entry name" value="HTH-TYPE TRANSCRIPTIONAL REGULATOR YWGB-RELATED"/>
    <property type="match status" value="1"/>
</dbReference>
<dbReference type="EMBL" id="JADKGY010000001">
    <property type="protein sequence ID" value="MBK9981754.1"/>
    <property type="molecule type" value="Genomic_DNA"/>
</dbReference>
<accession>A0A9D7SVM9</accession>
<protein>
    <submittedName>
        <fullName evidence="1">Rrf2 family transcriptional regulator</fullName>
    </submittedName>
</protein>
<organism evidence="1 2">
    <name type="scientific">Candidatus Opimibacter skivensis</name>
    <dbReference type="NCBI Taxonomy" id="2982028"/>
    <lineage>
        <taxon>Bacteria</taxon>
        <taxon>Pseudomonadati</taxon>
        <taxon>Bacteroidota</taxon>
        <taxon>Saprospiria</taxon>
        <taxon>Saprospirales</taxon>
        <taxon>Saprospiraceae</taxon>
        <taxon>Candidatus Opimibacter</taxon>
    </lineage>
</organism>
<dbReference type="InterPro" id="IPR036388">
    <property type="entry name" value="WH-like_DNA-bd_sf"/>
</dbReference>
<dbReference type="GO" id="GO:0003700">
    <property type="term" value="F:DNA-binding transcription factor activity"/>
    <property type="evidence" value="ECO:0007669"/>
    <property type="project" value="TreeGrafter"/>
</dbReference>
<dbReference type="Gene3D" id="1.10.10.10">
    <property type="entry name" value="Winged helix-like DNA-binding domain superfamily/Winged helix DNA-binding domain"/>
    <property type="match status" value="1"/>
</dbReference>
<dbReference type="SUPFAM" id="SSF46785">
    <property type="entry name" value="Winged helix' DNA-binding domain"/>
    <property type="match status" value="1"/>
</dbReference>
<dbReference type="PROSITE" id="PS51197">
    <property type="entry name" value="HTH_RRF2_2"/>
    <property type="match status" value="1"/>
</dbReference>
<comment type="caution">
    <text evidence="1">The sequence shown here is derived from an EMBL/GenBank/DDBJ whole genome shotgun (WGS) entry which is preliminary data.</text>
</comment>
<proteinExistence type="predicted"/>
<evidence type="ECO:0000313" key="1">
    <source>
        <dbReference type="EMBL" id="MBK9981754.1"/>
    </source>
</evidence>
<reference evidence="1 2" key="1">
    <citation type="submission" date="2020-10" db="EMBL/GenBank/DDBJ databases">
        <title>Connecting structure to function with the recovery of over 1000 high-quality activated sludge metagenome-assembled genomes encoding full-length rRNA genes using long-read sequencing.</title>
        <authorList>
            <person name="Singleton C.M."/>
            <person name="Petriglieri F."/>
            <person name="Kristensen J.M."/>
            <person name="Kirkegaard R.H."/>
            <person name="Michaelsen T.Y."/>
            <person name="Andersen M.H."/>
            <person name="Karst S.M."/>
            <person name="Dueholm M.S."/>
            <person name="Nielsen P.H."/>
            <person name="Albertsen M."/>
        </authorList>
    </citation>
    <scope>NUCLEOTIDE SEQUENCE [LARGE SCALE GENOMIC DNA]</scope>
    <source>
        <strain evidence="1">Ribe_18-Q3-R11-54_MAXAC.273</strain>
    </source>
</reference>
<dbReference type="NCBIfam" id="TIGR00738">
    <property type="entry name" value="rrf2_super"/>
    <property type="match status" value="1"/>
</dbReference>
<dbReference type="Proteomes" id="UP000808337">
    <property type="component" value="Unassembled WGS sequence"/>
</dbReference>
<evidence type="ECO:0000313" key="2">
    <source>
        <dbReference type="Proteomes" id="UP000808337"/>
    </source>
</evidence>
<dbReference type="AlphaFoldDB" id="A0A9D7SVM9"/>
<dbReference type="PANTHER" id="PTHR33221">
    <property type="entry name" value="WINGED HELIX-TURN-HELIX TRANSCRIPTIONAL REGULATOR, RRF2 FAMILY"/>
    <property type="match status" value="1"/>
</dbReference>